<name>A0A8S3ZMW6_9EUPU</name>
<reference evidence="4" key="1">
    <citation type="submission" date="2021-04" db="EMBL/GenBank/DDBJ databases">
        <authorList>
            <consortium name="Molecular Ecology Group"/>
        </authorList>
    </citation>
    <scope>NUCLEOTIDE SEQUENCE</scope>
</reference>
<dbReference type="AlphaFoldDB" id="A0A8S3ZMW6"/>
<feature type="compositionally biased region" description="Basic and acidic residues" evidence="2">
    <location>
        <begin position="155"/>
        <end position="166"/>
    </location>
</feature>
<proteinExistence type="inferred from homology"/>
<comment type="caution">
    <text evidence="4">The sequence shown here is derived from an EMBL/GenBank/DDBJ whole genome shotgun (WGS) entry which is preliminary data.</text>
</comment>
<dbReference type="PANTHER" id="PTHR14015">
    <property type="entry name" value="OPIOID GROWTH FACTOR RECEPTOR OGFR ZETA-TYPE OPIOID RECEPTOR"/>
    <property type="match status" value="1"/>
</dbReference>
<dbReference type="GO" id="GO:0140625">
    <property type="term" value="F:opioid growth factor receptor activity"/>
    <property type="evidence" value="ECO:0007669"/>
    <property type="project" value="InterPro"/>
</dbReference>
<keyword evidence="5" id="KW-1185">Reference proteome</keyword>
<feature type="region of interest" description="Disordered" evidence="2">
    <location>
        <begin position="108"/>
        <end position="140"/>
    </location>
</feature>
<gene>
    <name evidence="4" type="ORF">CUNI_LOCUS16287</name>
</gene>
<sequence length="444" mass="51051">MSVEEVGGLSQHSHSGDEETEAPTGSQCLEQTEAAVGLVAAKEKNEDSDVDVNEDKDSSHEISVKVDNKRTYFKRKLFSNSEVINKAGHVKGRKRFINIGSNRTELVGSSVKGQVSRRTSEHTTITTGHLSSGSAQSTTARQVTMGSMVCGYSELEDKADKRQESSKKRRQEKSHDPNKTKIPSPNTGRHQSSTNVKRYHQPTLDHYEIRTRTAQRTHQERNEKARLHKHVVDRDTESYRNGYPGKEDNPHLNDNLRFYRGEIMSVPRGAYIDDIHENWWGDYKLLESHHGYIQWLFPIRESGMNSKAQPLQLHEAKAIKADKQAKKRVLMSYRLMLDFYGMELTDDQTGKLKRSQNWRKCYDNLNRSPHNYLRITRILKCLGELGYEHLKKGLLQFVLEEALIHQTLGPTLASCRDYWIGTIKDVQDREDLYQFIEDHQGSRN</sequence>
<evidence type="ECO:0000256" key="2">
    <source>
        <dbReference type="SAM" id="MobiDB-lite"/>
    </source>
</evidence>
<dbReference type="OrthoDB" id="9030204at2759"/>
<feature type="region of interest" description="Disordered" evidence="2">
    <location>
        <begin position="1"/>
        <end position="32"/>
    </location>
</feature>
<dbReference type="EMBL" id="CAJHNH020004223">
    <property type="protein sequence ID" value="CAG5130729.1"/>
    <property type="molecule type" value="Genomic_DNA"/>
</dbReference>
<dbReference type="InterPro" id="IPR006757">
    <property type="entry name" value="OGF_rcpt"/>
</dbReference>
<feature type="region of interest" description="Disordered" evidence="2">
    <location>
        <begin position="154"/>
        <end position="200"/>
    </location>
</feature>
<dbReference type="PANTHER" id="PTHR14015:SF2">
    <property type="entry name" value="OPIOID GROWTH FACTOR RECEPTOR (OGFR) CONSERVED DOMAIN-CONTAINING PROTEIN"/>
    <property type="match status" value="1"/>
</dbReference>
<dbReference type="Proteomes" id="UP000678393">
    <property type="component" value="Unassembled WGS sequence"/>
</dbReference>
<dbReference type="GO" id="GO:0016020">
    <property type="term" value="C:membrane"/>
    <property type="evidence" value="ECO:0007669"/>
    <property type="project" value="InterPro"/>
</dbReference>
<evidence type="ECO:0000256" key="1">
    <source>
        <dbReference type="ARBA" id="ARBA00010365"/>
    </source>
</evidence>
<organism evidence="4 5">
    <name type="scientific">Candidula unifasciata</name>
    <dbReference type="NCBI Taxonomy" id="100452"/>
    <lineage>
        <taxon>Eukaryota</taxon>
        <taxon>Metazoa</taxon>
        <taxon>Spiralia</taxon>
        <taxon>Lophotrochozoa</taxon>
        <taxon>Mollusca</taxon>
        <taxon>Gastropoda</taxon>
        <taxon>Heterobranchia</taxon>
        <taxon>Euthyneura</taxon>
        <taxon>Panpulmonata</taxon>
        <taxon>Eupulmonata</taxon>
        <taxon>Stylommatophora</taxon>
        <taxon>Helicina</taxon>
        <taxon>Helicoidea</taxon>
        <taxon>Geomitridae</taxon>
        <taxon>Candidula</taxon>
    </lineage>
</organism>
<dbReference type="InterPro" id="IPR039574">
    <property type="entry name" value="OGFr"/>
</dbReference>
<evidence type="ECO:0000259" key="3">
    <source>
        <dbReference type="Pfam" id="PF04664"/>
    </source>
</evidence>
<evidence type="ECO:0000313" key="4">
    <source>
        <dbReference type="EMBL" id="CAG5130729.1"/>
    </source>
</evidence>
<evidence type="ECO:0000313" key="5">
    <source>
        <dbReference type="Proteomes" id="UP000678393"/>
    </source>
</evidence>
<comment type="similarity">
    <text evidence="1">Belongs to the opioid growth factor receptor family.</text>
</comment>
<accession>A0A8S3ZMW6</accession>
<feature type="compositionally biased region" description="Polar residues" evidence="2">
    <location>
        <begin position="111"/>
        <end position="140"/>
    </location>
</feature>
<protein>
    <recommendedName>
        <fullName evidence="3">Opioid growth factor receptor (OGFr) conserved domain-containing protein</fullName>
    </recommendedName>
</protein>
<feature type="domain" description="Opioid growth factor receptor (OGFr) conserved" evidence="3">
    <location>
        <begin position="254"/>
        <end position="439"/>
    </location>
</feature>
<feature type="compositionally biased region" description="Polar residues" evidence="2">
    <location>
        <begin position="181"/>
        <end position="196"/>
    </location>
</feature>
<dbReference type="Pfam" id="PF04664">
    <property type="entry name" value="OGFr_N"/>
    <property type="match status" value="1"/>
</dbReference>